<dbReference type="Proteomes" id="UP000273655">
    <property type="component" value="Chromosome 1"/>
</dbReference>
<evidence type="ECO:0000313" key="4">
    <source>
        <dbReference type="Proteomes" id="UP000273655"/>
    </source>
</evidence>
<feature type="compositionally biased region" description="Basic and acidic residues" evidence="1">
    <location>
        <begin position="98"/>
        <end position="109"/>
    </location>
</feature>
<sequence>MPDDEGGSVELPFSVIFTVITSPDVDGANMWGHMRGVVDAGNLYKRPLLAVEASHKDGQFDENNEEWATFNSVASATAQCGVGQVPDQSSLAHLYSEHPSGKMESEHGCRPKTTSSPRIATPRERYTSTSKMAIAANLPMRRTT</sequence>
<evidence type="ECO:0000313" key="3">
    <source>
        <dbReference type="EMBL" id="VEA34368.1"/>
    </source>
</evidence>
<accession>A0A3S5DCQ2</accession>
<evidence type="ECO:0000259" key="2">
    <source>
        <dbReference type="Pfam" id="PF05689"/>
    </source>
</evidence>
<organism evidence="3 4">
    <name type="scientific">Salmonella enterica I</name>
    <dbReference type="NCBI Taxonomy" id="59201"/>
    <lineage>
        <taxon>Bacteria</taxon>
        <taxon>Pseudomonadati</taxon>
        <taxon>Pseudomonadota</taxon>
        <taxon>Gammaproteobacteria</taxon>
        <taxon>Enterobacterales</taxon>
        <taxon>Enterobacteriaceae</taxon>
        <taxon>Salmonella</taxon>
    </lineage>
</organism>
<dbReference type="EMBL" id="LR134148">
    <property type="protein sequence ID" value="VEA34368.1"/>
    <property type="molecule type" value="Genomic_DNA"/>
</dbReference>
<feature type="region of interest" description="Disordered" evidence="1">
    <location>
        <begin position="98"/>
        <end position="121"/>
    </location>
</feature>
<protein>
    <submittedName>
        <fullName evidence="3">Outer membrane protein RatA</fullName>
    </submittedName>
</protein>
<proteinExistence type="predicted"/>
<reference evidence="3 4" key="1">
    <citation type="submission" date="2018-12" db="EMBL/GenBank/DDBJ databases">
        <authorList>
            <consortium name="Pathogen Informatics"/>
        </authorList>
    </citation>
    <scope>NUCLEOTIDE SEQUENCE [LARGE SCALE GENOMIC DNA]</scope>
    <source>
        <strain evidence="3 4">NCTC8271</strain>
    </source>
</reference>
<evidence type="ECO:0000256" key="1">
    <source>
        <dbReference type="SAM" id="MobiDB-lite"/>
    </source>
</evidence>
<feature type="domain" description="InvasinE Adhesion" evidence="2">
    <location>
        <begin position="23"/>
        <end position="113"/>
    </location>
</feature>
<dbReference type="AlphaFoldDB" id="A0A3S5DCQ2"/>
<name>A0A3S5DCQ2_SALET</name>
<dbReference type="Pfam" id="PF05689">
    <property type="entry name" value="InvE_AD"/>
    <property type="match status" value="1"/>
</dbReference>
<gene>
    <name evidence="3" type="ORF">NCTC8271_01736</name>
</gene>
<dbReference type="InterPro" id="IPR008541">
    <property type="entry name" value="InvE_AD"/>
</dbReference>